<keyword evidence="6 12" id="KW-0406">Ion transport</keyword>
<dbReference type="GO" id="GO:0045211">
    <property type="term" value="C:postsynaptic membrane"/>
    <property type="evidence" value="ECO:0007669"/>
    <property type="project" value="InterPro"/>
</dbReference>
<gene>
    <name evidence="15" type="primary">LOC118408446</name>
</gene>
<name>A0A9J7HV67_BRAFL</name>
<keyword evidence="7" id="KW-0472">Membrane</keyword>
<dbReference type="PRINTS" id="PR00254">
    <property type="entry name" value="NICOTINICR"/>
</dbReference>
<dbReference type="GO" id="GO:0022848">
    <property type="term" value="F:acetylcholine-gated monoatomic cation-selective channel activity"/>
    <property type="evidence" value="ECO:0007669"/>
    <property type="project" value="InterPro"/>
</dbReference>
<dbReference type="OrthoDB" id="5975154at2759"/>
<dbReference type="GO" id="GO:0005231">
    <property type="term" value="F:excitatory extracellular ligand-gated monoatomic ion channel activity"/>
    <property type="evidence" value="ECO:0000318"/>
    <property type="project" value="GO_Central"/>
</dbReference>
<keyword evidence="5" id="KW-0770">Synapse</keyword>
<dbReference type="OMA" id="EPYPLVT"/>
<evidence type="ECO:0000256" key="5">
    <source>
        <dbReference type="ARBA" id="ARBA00023018"/>
    </source>
</evidence>
<sequence>MRTVIAIVFFAVFLLNGVLGDFEAKQLKRHLLQDYEKGLRPVRDVTTQTTVRIGIDFRQIIDIDEKNQVMSSAVWLRQYWTDEDLQWNDTDFWNISTINIPSKEVWLPDTVLYNSVGSDHNQLMTNVAINSNGFMTWMAPRIFASSCKIDIYYFPFDEQECTLEFGSWTYGGYDVNTTTEDAPPSLTYFVYNDEWELINITGVQEDIYYPCCPEPYPLVTFTITVQRR</sequence>
<keyword evidence="14" id="KW-1185">Reference proteome</keyword>
<evidence type="ECO:0000313" key="14">
    <source>
        <dbReference type="Proteomes" id="UP000001554"/>
    </source>
</evidence>
<dbReference type="Proteomes" id="UP000001554">
    <property type="component" value="Unplaced"/>
</dbReference>
<dbReference type="GO" id="GO:0042391">
    <property type="term" value="P:regulation of membrane potential"/>
    <property type="evidence" value="ECO:0000318"/>
    <property type="project" value="GO_Central"/>
</dbReference>
<dbReference type="GO" id="GO:0045202">
    <property type="term" value="C:synapse"/>
    <property type="evidence" value="ECO:0000318"/>
    <property type="project" value="GO_Central"/>
</dbReference>
<evidence type="ECO:0000313" key="15">
    <source>
        <dbReference type="RefSeq" id="XP_035665157.1"/>
    </source>
</evidence>
<evidence type="ECO:0000256" key="1">
    <source>
        <dbReference type="ARBA" id="ARBA00009237"/>
    </source>
</evidence>
<keyword evidence="2 12" id="KW-0813">Transport</keyword>
<keyword evidence="9" id="KW-1071">Ligand-gated ion channel</keyword>
<dbReference type="FunFam" id="2.70.170.10:FF:000016">
    <property type="entry name" value="Nicotinic acetylcholine receptor subunit"/>
    <property type="match status" value="1"/>
</dbReference>
<feature type="signal peptide" evidence="12">
    <location>
        <begin position="1"/>
        <end position="20"/>
    </location>
</feature>
<dbReference type="PROSITE" id="PS00236">
    <property type="entry name" value="NEUROTR_ION_CHANNEL"/>
    <property type="match status" value="1"/>
</dbReference>
<evidence type="ECO:0000256" key="9">
    <source>
        <dbReference type="ARBA" id="ARBA00023286"/>
    </source>
</evidence>
<dbReference type="PANTHER" id="PTHR18945">
    <property type="entry name" value="NEUROTRANSMITTER GATED ION CHANNEL"/>
    <property type="match status" value="1"/>
</dbReference>
<dbReference type="InterPro" id="IPR006201">
    <property type="entry name" value="Neur_channel"/>
</dbReference>
<dbReference type="Gene3D" id="2.70.170.10">
    <property type="entry name" value="Neurotransmitter-gated ion-channel ligand-binding domain"/>
    <property type="match status" value="1"/>
</dbReference>
<dbReference type="GO" id="GO:0034220">
    <property type="term" value="P:monoatomic ion transmembrane transport"/>
    <property type="evidence" value="ECO:0000318"/>
    <property type="project" value="GO_Central"/>
</dbReference>
<feature type="chain" id="PRO_5039963324" evidence="12">
    <location>
        <begin position="21"/>
        <end position="228"/>
    </location>
</feature>
<evidence type="ECO:0000256" key="11">
    <source>
        <dbReference type="ARBA" id="ARBA00034099"/>
    </source>
</evidence>
<organism evidence="14 15">
    <name type="scientific">Branchiostoma floridae</name>
    <name type="common">Florida lancelet</name>
    <name type="synonym">Amphioxus</name>
    <dbReference type="NCBI Taxonomy" id="7739"/>
    <lineage>
        <taxon>Eukaryota</taxon>
        <taxon>Metazoa</taxon>
        <taxon>Chordata</taxon>
        <taxon>Cephalochordata</taxon>
        <taxon>Leptocardii</taxon>
        <taxon>Amphioxiformes</taxon>
        <taxon>Branchiostomatidae</taxon>
        <taxon>Branchiostoma</taxon>
    </lineage>
</organism>
<evidence type="ECO:0000256" key="8">
    <source>
        <dbReference type="ARBA" id="ARBA00023170"/>
    </source>
</evidence>
<dbReference type="GeneID" id="118408446"/>
<dbReference type="Pfam" id="PF02931">
    <property type="entry name" value="Neur_chan_LBD"/>
    <property type="match status" value="1"/>
</dbReference>
<dbReference type="RefSeq" id="XP_035665157.1">
    <property type="nucleotide sequence ID" value="XM_035809264.1"/>
</dbReference>
<evidence type="ECO:0000259" key="13">
    <source>
        <dbReference type="Pfam" id="PF02931"/>
    </source>
</evidence>
<dbReference type="GO" id="GO:0007268">
    <property type="term" value="P:chemical synaptic transmission"/>
    <property type="evidence" value="ECO:0000318"/>
    <property type="project" value="GO_Central"/>
</dbReference>
<dbReference type="PRINTS" id="PR00252">
    <property type="entry name" value="NRIONCHANNEL"/>
</dbReference>
<reference evidence="15" key="1">
    <citation type="submission" date="2025-08" db="UniProtKB">
        <authorList>
            <consortium name="RefSeq"/>
        </authorList>
    </citation>
    <scope>IDENTIFICATION</scope>
    <source>
        <strain evidence="15">S238N-H82</strain>
        <tissue evidence="15">Testes</tissue>
    </source>
</reference>
<evidence type="ECO:0000256" key="2">
    <source>
        <dbReference type="ARBA" id="ARBA00022448"/>
    </source>
</evidence>
<keyword evidence="4" id="KW-0812">Transmembrane</keyword>
<dbReference type="InterPro" id="IPR036734">
    <property type="entry name" value="Neur_chan_lig-bd_sf"/>
</dbReference>
<dbReference type="SUPFAM" id="SSF63712">
    <property type="entry name" value="Nicotinic receptor ligand binding domain-like"/>
    <property type="match status" value="1"/>
</dbReference>
<dbReference type="GO" id="GO:0005886">
    <property type="term" value="C:plasma membrane"/>
    <property type="evidence" value="ECO:0000318"/>
    <property type="project" value="GO_Central"/>
</dbReference>
<evidence type="ECO:0000256" key="12">
    <source>
        <dbReference type="RuleBase" id="RU000687"/>
    </source>
</evidence>
<keyword evidence="12" id="KW-0732">Signal</keyword>
<protein>
    <submittedName>
        <fullName evidence="15">Neuronal acetylcholine receptor subunit alpha-7-like</fullName>
    </submittedName>
</protein>
<evidence type="ECO:0000256" key="10">
    <source>
        <dbReference type="ARBA" id="ARBA00023303"/>
    </source>
</evidence>
<dbReference type="GO" id="GO:0022850">
    <property type="term" value="F:serotonin-gated monoatomic cation channel activity"/>
    <property type="evidence" value="ECO:0000318"/>
    <property type="project" value="GO_Central"/>
</dbReference>
<comment type="subcellular location">
    <subcellularLocation>
        <location evidence="11">Synaptic cell membrane</location>
        <topology evidence="11">Multi-pass membrane protein</topology>
    </subcellularLocation>
</comment>
<dbReference type="GO" id="GO:0043005">
    <property type="term" value="C:neuron projection"/>
    <property type="evidence" value="ECO:0000318"/>
    <property type="project" value="GO_Central"/>
</dbReference>
<feature type="domain" description="Neurotransmitter-gated ion-channel ligand-binding" evidence="13">
    <location>
        <begin position="25"/>
        <end position="228"/>
    </location>
</feature>
<evidence type="ECO:0000256" key="6">
    <source>
        <dbReference type="ARBA" id="ARBA00023065"/>
    </source>
</evidence>
<dbReference type="KEGG" id="bfo:118408446"/>
<dbReference type="InterPro" id="IPR006202">
    <property type="entry name" value="Neur_chan_lig-bd"/>
</dbReference>
<evidence type="ECO:0000256" key="4">
    <source>
        <dbReference type="ARBA" id="ARBA00022692"/>
    </source>
</evidence>
<keyword evidence="10 12" id="KW-0407">Ion channel</keyword>
<accession>A0A9J7HV67</accession>
<dbReference type="InterPro" id="IPR018000">
    <property type="entry name" value="Neurotransmitter_ion_chnl_CS"/>
</dbReference>
<comment type="similarity">
    <text evidence="1">Belongs to the ligand-gated ion channel (TC 1.A.9) family. Acetylcholine receptor (TC 1.A.9.1) subfamily.</text>
</comment>
<dbReference type="GO" id="GO:1902495">
    <property type="term" value="C:transmembrane transporter complex"/>
    <property type="evidence" value="ECO:0000318"/>
    <property type="project" value="GO_Central"/>
</dbReference>
<dbReference type="AlphaFoldDB" id="A0A9J7HV67"/>
<dbReference type="InterPro" id="IPR002394">
    <property type="entry name" value="Nicotinic_acetylcholine_rcpt"/>
</dbReference>
<dbReference type="GO" id="GO:1904315">
    <property type="term" value="F:transmitter-gated monoatomic ion channel activity involved in regulation of postsynaptic membrane potential"/>
    <property type="evidence" value="ECO:0000318"/>
    <property type="project" value="GO_Central"/>
</dbReference>
<evidence type="ECO:0000256" key="3">
    <source>
        <dbReference type="ARBA" id="ARBA00022475"/>
    </source>
</evidence>
<keyword evidence="3" id="KW-1003">Cell membrane</keyword>
<dbReference type="CDD" id="cd18997">
    <property type="entry name" value="LGIC_ECD_nAChR"/>
    <property type="match status" value="1"/>
</dbReference>
<keyword evidence="8" id="KW-0675">Receptor</keyword>
<proteinExistence type="inferred from homology"/>
<evidence type="ECO:0000256" key="7">
    <source>
        <dbReference type="ARBA" id="ARBA00023136"/>
    </source>
</evidence>